<reference evidence="2" key="1">
    <citation type="submission" date="2021-01" db="EMBL/GenBank/DDBJ databases">
        <title>Modified the classification status of verrucomicrobia.</title>
        <authorList>
            <person name="Feng X."/>
        </authorList>
    </citation>
    <scope>NUCLEOTIDE SEQUENCE</scope>
    <source>
        <strain evidence="2">KCTC 13126</strain>
    </source>
</reference>
<name>A0A934VSS2_9BACT</name>
<comment type="caution">
    <text evidence="2">The sequence shown here is derived from an EMBL/GenBank/DDBJ whole genome shotgun (WGS) entry which is preliminary data.</text>
</comment>
<accession>A0A934VSS2</accession>
<dbReference type="EMBL" id="JAENIL010000035">
    <property type="protein sequence ID" value="MBK1878794.1"/>
    <property type="molecule type" value="Genomic_DNA"/>
</dbReference>
<keyword evidence="3" id="KW-1185">Reference proteome</keyword>
<feature type="signal peptide" evidence="1">
    <location>
        <begin position="1"/>
        <end position="22"/>
    </location>
</feature>
<keyword evidence="1" id="KW-0732">Signal</keyword>
<organism evidence="2 3">
    <name type="scientific">Pelagicoccus mobilis</name>
    <dbReference type="NCBI Taxonomy" id="415221"/>
    <lineage>
        <taxon>Bacteria</taxon>
        <taxon>Pseudomonadati</taxon>
        <taxon>Verrucomicrobiota</taxon>
        <taxon>Opitutia</taxon>
        <taxon>Puniceicoccales</taxon>
        <taxon>Pelagicoccaceae</taxon>
        <taxon>Pelagicoccus</taxon>
    </lineage>
</organism>
<proteinExistence type="predicted"/>
<protein>
    <submittedName>
        <fullName evidence="2">Uncharacterized protein</fullName>
    </submittedName>
</protein>
<dbReference type="AlphaFoldDB" id="A0A934VSS2"/>
<evidence type="ECO:0000313" key="3">
    <source>
        <dbReference type="Proteomes" id="UP000617628"/>
    </source>
</evidence>
<evidence type="ECO:0000313" key="2">
    <source>
        <dbReference type="EMBL" id="MBK1878794.1"/>
    </source>
</evidence>
<feature type="chain" id="PRO_5037808966" evidence="1">
    <location>
        <begin position="23"/>
        <end position="146"/>
    </location>
</feature>
<dbReference type="RefSeq" id="WP_200357008.1">
    <property type="nucleotide sequence ID" value="NZ_JAENIL010000035.1"/>
</dbReference>
<sequence length="146" mass="16649">MKGSGRLRAVRAAFLSLALAFAGLGFSQGQPDWAFEILESKKAMFEADQLHAKEGDWLLTFRMRVKSLKMVPPISKIEFEGKIVSEEEDVEDEIVWTKSHTIRRKDFEAAYGGGRSQFVRVFLRDVPAEVTLVEMSYLKEEDSEEE</sequence>
<evidence type="ECO:0000256" key="1">
    <source>
        <dbReference type="SAM" id="SignalP"/>
    </source>
</evidence>
<dbReference type="Proteomes" id="UP000617628">
    <property type="component" value="Unassembled WGS sequence"/>
</dbReference>
<gene>
    <name evidence="2" type="ORF">JIN87_18070</name>
</gene>